<sequence length="81" mass="8911">MPSQSSTTTMAVPVPRRRLSPLLTSSTFGEDVSFHLDTFKANDAKNKTPYAFLENDYAPPAPPPPSPINFPAESWSTACRR</sequence>
<name>A0A8H2ZR50_9HELO</name>
<reference evidence="2" key="1">
    <citation type="submission" date="2020-10" db="EMBL/GenBank/DDBJ databases">
        <authorList>
            <person name="Kusch S."/>
        </authorList>
    </citation>
    <scope>NUCLEOTIDE SEQUENCE</scope>
    <source>
        <strain evidence="2">SwB9</strain>
    </source>
</reference>
<proteinExistence type="predicted"/>
<dbReference type="Proteomes" id="UP000624404">
    <property type="component" value="Unassembled WGS sequence"/>
</dbReference>
<evidence type="ECO:0000313" key="3">
    <source>
        <dbReference type="Proteomes" id="UP000624404"/>
    </source>
</evidence>
<dbReference type="AlphaFoldDB" id="A0A8H2ZR50"/>
<feature type="compositionally biased region" description="Pro residues" evidence="1">
    <location>
        <begin position="59"/>
        <end position="68"/>
    </location>
</feature>
<keyword evidence="3" id="KW-1185">Reference proteome</keyword>
<gene>
    <name evidence="2" type="ORF">SCLTRI_LOCUS5318</name>
</gene>
<dbReference type="EMBL" id="CAJHIA010000016">
    <property type="protein sequence ID" value="CAD6445526.1"/>
    <property type="molecule type" value="Genomic_DNA"/>
</dbReference>
<accession>A0A8H2ZR50</accession>
<organism evidence="2 3">
    <name type="scientific">Sclerotinia trifoliorum</name>
    <dbReference type="NCBI Taxonomy" id="28548"/>
    <lineage>
        <taxon>Eukaryota</taxon>
        <taxon>Fungi</taxon>
        <taxon>Dikarya</taxon>
        <taxon>Ascomycota</taxon>
        <taxon>Pezizomycotina</taxon>
        <taxon>Leotiomycetes</taxon>
        <taxon>Helotiales</taxon>
        <taxon>Sclerotiniaceae</taxon>
        <taxon>Sclerotinia</taxon>
    </lineage>
</organism>
<evidence type="ECO:0000313" key="2">
    <source>
        <dbReference type="EMBL" id="CAD6445526.1"/>
    </source>
</evidence>
<protein>
    <submittedName>
        <fullName evidence="2">0bb21f7a-4a4c-43d2-b6ce-9abab9478ce7</fullName>
    </submittedName>
</protein>
<dbReference type="OrthoDB" id="3557763at2759"/>
<comment type="caution">
    <text evidence="2">The sequence shown here is derived from an EMBL/GenBank/DDBJ whole genome shotgun (WGS) entry which is preliminary data.</text>
</comment>
<evidence type="ECO:0000256" key="1">
    <source>
        <dbReference type="SAM" id="MobiDB-lite"/>
    </source>
</evidence>
<feature type="region of interest" description="Disordered" evidence="1">
    <location>
        <begin position="55"/>
        <end position="81"/>
    </location>
</feature>